<dbReference type="SUPFAM" id="SSF158791">
    <property type="entry name" value="MgtE N-terminal domain-like"/>
    <property type="match status" value="1"/>
</dbReference>
<dbReference type="AlphaFoldDB" id="A0A345BVZ9"/>
<dbReference type="OrthoDB" id="2888242at2"/>
<keyword evidence="2" id="KW-1133">Transmembrane helix</keyword>
<evidence type="ECO:0000256" key="1">
    <source>
        <dbReference type="SAM" id="Coils"/>
    </source>
</evidence>
<dbReference type="Gene3D" id="1.25.60.10">
    <property type="entry name" value="MgtE N-terminal domain-like"/>
    <property type="match status" value="1"/>
</dbReference>
<gene>
    <name evidence="4" type="ORF">DT065_03245</name>
</gene>
<keyword evidence="2" id="KW-0812">Transmembrane</keyword>
<keyword evidence="1" id="KW-0175">Coiled coil</keyword>
<evidence type="ECO:0000259" key="3">
    <source>
        <dbReference type="Pfam" id="PF03448"/>
    </source>
</evidence>
<proteinExistence type="predicted"/>
<reference evidence="4 5" key="1">
    <citation type="journal article" date="2018" name="J. Microbiol.">
        <title>Salicibibacter kimchii gen. nov., sp. nov., a moderately halophilic and alkalitolerant bacterium in the family Bacillaceae, isolated from kimchi.</title>
        <authorList>
            <person name="Jang J.Y."/>
            <person name="Oh Y.J."/>
            <person name="Lim S.K."/>
            <person name="Park H.K."/>
            <person name="Lee C."/>
            <person name="Kim J.Y."/>
            <person name="Lee M.A."/>
            <person name="Choi H.J."/>
        </authorList>
    </citation>
    <scope>NUCLEOTIDE SEQUENCE [LARGE SCALE GENOMIC DNA]</scope>
    <source>
        <strain evidence="4 5">NKC1-1</strain>
    </source>
</reference>
<evidence type="ECO:0000313" key="5">
    <source>
        <dbReference type="Proteomes" id="UP000252100"/>
    </source>
</evidence>
<protein>
    <recommendedName>
        <fullName evidence="3">Magnesium transporter MgtE intracellular domain-containing protein</fullName>
    </recommendedName>
</protein>
<keyword evidence="5" id="KW-1185">Reference proteome</keyword>
<keyword evidence="2" id="KW-0472">Membrane</keyword>
<name>A0A345BVZ9_9BACI</name>
<evidence type="ECO:0000256" key="2">
    <source>
        <dbReference type="SAM" id="Phobius"/>
    </source>
</evidence>
<dbReference type="EMBL" id="CP031092">
    <property type="protein sequence ID" value="AXF55130.1"/>
    <property type="molecule type" value="Genomic_DNA"/>
</dbReference>
<sequence length="186" mass="21021">MANQKEEKGNGFKRLLLFLVLPGAILVVIGGIFLSVLGLSPMEQLRTTVAQWPLVSTWISEDEDDGAEHESFLTEKDEEIVHLEQQLQQAQDTIDELDEEIEQMEEDETFEASAEELDEAEAPEELTRIARVYENMRPGQAAEIMEELTNDEVLQHMAEMNDDSRSTILANMDPERAAEITSLLTD</sequence>
<feature type="transmembrane region" description="Helical" evidence="2">
    <location>
        <begin position="15"/>
        <end position="39"/>
    </location>
</feature>
<dbReference type="InterPro" id="IPR006668">
    <property type="entry name" value="Mg_transptr_MgtE_intracell_dom"/>
</dbReference>
<dbReference type="RefSeq" id="WP_114370847.1">
    <property type="nucleotide sequence ID" value="NZ_CP031092.1"/>
</dbReference>
<dbReference type="InterPro" id="IPR038076">
    <property type="entry name" value="MgtE_N_sf"/>
</dbReference>
<accession>A0A345BVZ9</accession>
<dbReference type="KEGG" id="rue:DT065_03245"/>
<dbReference type="Pfam" id="PF03448">
    <property type="entry name" value="MgtE_N"/>
    <property type="match status" value="1"/>
</dbReference>
<evidence type="ECO:0000313" key="4">
    <source>
        <dbReference type="EMBL" id="AXF55130.1"/>
    </source>
</evidence>
<feature type="domain" description="Magnesium transporter MgtE intracellular" evidence="3">
    <location>
        <begin position="130"/>
        <end position="184"/>
    </location>
</feature>
<feature type="coiled-coil region" evidence="1">
    <location>
        <begin position="73"/>
        <end position="114"/>
    </location>
</feature>
<organism evidence="4 5">
    <name type="scientific">Salicibibacter kimchii</name>
    <dbReference type="NCBI Taxonomy" id="2099786"/>
    <lineage>
        <taxon>Bacteria</taxon>
        <taxon>Bacillati</taxon>
        <taxon>Bacillota</taxon>
        <taxon>Bacilli</taxon>
        <taxon>Bacillales</taxon>
        <taxon>Bacillaceae</taxon>
        <taxon>Salicibibacter</taxon>
    </lineage>
</organism>
<dbReference type="Proteomes" id="UP000252100">
    <property type="component" value="Chromosome"/>
</dbReference>